<feature type="domain" description="HTH marR-type" evidence="4">
    <location>
        <begin position="1"/>
        <end position="143"/>
    </location>
</feature>
<dbReference type="Gene3D" id="1.10.10.10">
    <property type="entry name" value="Winged helix-like DNA-binding domain superfamily/Winged helix DNA-binding domain"/>
    <property type="match status" value="1"/>
</dbReference>
<evidence type="ECO:0000256" key="1">
    <source>
        <dbReference type="ARBA" id="ARBA00023015"/>
    </source>
</evidence>
<dbReference type="InterPro" id="IPR011991">
    <property type="entry name" value="ArsR-like_HTH"/>
</dbReference>
<accession>A0A1Q8E644</accession>
<dbReference type="PROSITE" id="PS50995">
    <property type="entry name" value="HTH_MARR_2"/>
    <property type="match status" value="1"/>
</dbReference>
<dbReference type="EMBL" id="MSJM01000007">
    <property type="protein sequence ID" value="OLF47248.1"/>
    <property type="molecule type" value="Genomic_DNA"/>
</dbReference>
<dbReference type="Gene3D" id="6.10.140.1680">
    <property type="match status" value="1"/>
</dbReference>
<dbReference type="Proteomes" id="UP000186890">
    <property type="component" value="Unassembled WGS sequence"/>
</dbReference>
<dbReference type="InterPro" id="IPR036388">
    <property type="entry name" value="WH-like_DNA-bd_sf"/>
</dbReference>
<gene>
    <name evidence="5" type="ORF">BU202_07930</name>
</gene>
<protein>
    <submittedName>
        <fullName evidence="5">Transcriptional regulator</fullName>
    </submittedName>
</protein>
<dbReference type="Pfam" id="PF01047">
    <property type="entry name" value="MarR"/>
    <property type="match status" value="1"/>
</dbReference>
<dbReference type="PANTHER" id="PTHR35790:SF4">
    <property type="entry name" value="HTH-TYPE TRANSCRIPTIONAL REGULATOR PCHR"/>
    <property type="match status" value="1"/>
</dbReference>
<sequence>MEQLAHQIDRSLHEIILSSENQLEILVGNCQSEMRLTNTQEHILMLIENNAFTNKEIARQLNVSQAAITKAIKALIAQDLLVAVRDSRDARIVRYSLTELAKPIAEEHAHHHAHTLASYEDLVGQYSEEEQAIISHFLTDLVKKIRKEV</sequence>
<dbReference type="Gene3D" id="6.10.250.2360">
    <property type="match status" value="1"/>
</dbReference>
<dbReference type="InterPro" id="IPR036390">
    <property type="entry name" value="WH_DNA-bd_sf"/>
</dbReference>
<name>A0A1Q8E644_9STRE</name>
<dbReference type="AlphaFoldDB" id="A0A1Q8E644"/>
<evidence type="ECO:0000259" key="4">
    <source>
        <dbReference type="PROSITE" id="PS50995"/>
    </source>
</evidence>
<dbReference type="InterPro" id="IPR052067">
    <property type="entry name" value="Metal_resp_HTH_trans_reg"/>
</dbReference>
<evidence type="ECO:0000256" key="3">
    <source>
        <dbReference type="ARBA" id="ARBA00023163"/>
    </source>
</evidence>
<evidence type="ECO:0000313" key="6">
    <source>
        <dbReference type="Proteomes" id="UP000186890"/>
    </source>
</evidence>
<keyword evidence="3" id="KW-0804">Transcription</keyword>
<keyword evidence="2" id="KW-0238">DNA-binding</keyword>
<dbReference type="PANTHER" id="PTHR35790">
    <property type="entry name" value="HTH-TYPE TRANSCRIPTIONAL REGULATOR PCHR"/>
    <property type="match status" value="1"/>
</dbReference>
<organism evidence="5 6">
    <name type="scientific">Streptococcus cuniculi</name>
    <dbReference type="NCBI Taxonomy" id="1432788"/>
    <lineage>
        <taxon>Bacteria</taxon>
        <taxon>Bacillati</taxon>
        <taxon>Bacillota</taxon>
        <taxon>Bacilli</taxon>
        <taxon>Lactobacillales</taxon>
        <taxon>Streptococcaceae</taxon>
        <taxon>Streptococcus</taxon>
    </lineage>
</organism>
<dbReference type="SMART" id="SM00347">
    <property type="entry name" value="HTH_MARR"/>
    <property type="match status" value="1"/>
</dbReference>
<reference evidence="6" key="1">
    <citation type="submission" date="2016-12" db="EMBL/GenBank/DDBJ databases">
        <authorList>
            <person name="Gulvik C.A."/>
        </authorList>
    </citation>
    <scope>NUCLEOTIDE SEQUENCE [LARGE SCALE GENOMIC DNA]</scope>
    <source>
        <strain evidence="6">NED12-00049-6B</strain>
    </source>
</reference>
<evidence type="ECO:0000256" key="2">
    <source>
        <dbReference type="ARBA" id="ARBA00023125"/>
    </source>
</evidence>
<dbReference type="InterPro" id="IPR047894">
    <property type="entry name" value="AdcR-like"/>
</dbReference>
<dbReference type="SUPFAM" id="SSF46785">
    <property type="entry name" value="Winged helix' DNA-binding domain"/>
    <property type="match status" value="1"/>
</dbReference>
<dbReference type="GO" id="GO:0003700">
    <property type="term" value="F:DNA-binding transcription factor activity"/>
    <property type="evidence" value="ECO:0007669"/>
    <property type="project" value="InterPro"/>
</dbReference>
<dbReference type="RefSeq" id="WP_075105248.1">
    <property type="nucleotide sequence ID" value="NZ_MSJM01000007.1"/>
</dbReference>
<dbReference type="GO" id="GO:0008270">
    <property type="term" value="F:zinc ion binding"/>
    <property type="evidence" value="ECO:0007669"/>
    <property type="project" value="InterPro"/>
</dbReference>
<proteinExistence type="predicted"/>
<dbReference type="NCBIfam" id="NF038251">
    <property type="entry name" value="AdcR_fam_Zn_TF"/>
    <property type="match status" value="1"/>
</dbReference>
<keyword evidence="6" id="KW-1185">Reference proteome</keyword>
<dbReference type="GO" id="GO:0003677">
    <property type="term" value="F:DNA binding"/>
    <property type="evidence" value="ECO:0007669"/>
    <property type="project" value="UniProtKB-KW"/>
</dbReference>
<comment type="caution">
    <text evidence="5">The sequence shown here is derived from an EMBL/GenBank/DDBJ whole genome shotgun (WGS) entry which is preliminary data.</text>
</comment>
<dbReference type="OrthoDB" id="2319602at2"/>
<dbReference type="InterPro" id="IPR000835">
    <property type="entry name" value="HTH_MarR-typ"/>
</dbReference>
<dbReference type="CDD" id="cd00090">
    <property type="entry name" value="HTH_ARSR"/>
    <property type="match status" value="1"/>
</dbReference>
<keyword evidence="1" id="KW-0805">Transcription regulation</keyword>
<evidence type="ECO:0000313" key="5">
    <source>
        <dbReference type="EMBL" id="OLF47248.1"/>
    </source>
</evidence>